<dbReference type="CDD" id="cd09917">
    <property type="entry name" value="F-box_SF"/>
    <property type="match status" value="1"/>
</dbReference>
<organism evidence="2 3">
    <name type="scientific">Ramularia collo-cygni</name>
    <dbReference type="NCBI Taxonomy" id="112498"/>
    <lineage>
        <taxon>Eukaryota</taxon>
        <taxon>Fungi</taxon>
        <taxon>Dikarya</taxon>
        <taxon>Ascomycota</taxon>
        <taxon>Pezizomycotina</taxon>
        <taxon>Dothideomycetes</taxon>
        <taxon>Dothideomycetidae</taxon>
        <taxon>Mycosphaerellales</taxon>
        <taxon>Mycosphaerellaceae</taxon>
        <taxon>Ramularia</taxon>
    </lineage>
</organism>
<dbReference type="EMBL" id="FJUY01000015">
    <property type="protein sequence ID" value="CZT23084.1"/>
    <property type="molecule type" value="Genomic_DNA"/>
</dbReference>
<dbReference type="InterPro" id="IPR001810">
    <property type="entry name" value="F-box_dom"/>
</dbReference>
<sequence>MSFAVTPLIEAATTPSHPSPPALEVPEILENILQYLPQLDIITSKRVCKFFNNLIKNSIKLDRKLFLVPVTWEGPVPQPCDPSHEIQVLEQDKPFVELNNFMIPRDKSQDRSPSSHLPTFKLDVIVNINARIVRESSEISTMVMTRPIIPFEMALWDFTTARCRCLWYTFISDGGEALNFGELVKLQGKGIEQVRKDFPGEYKFEGPVMPENVLWLGVMGRQYRYKVNGQEWLWTDCLSLKGEMMDANEDMVSTQNTGKHSFFMRLDVHSSERYTHPSVQGCRS</sequence>
<evidence type="ECO:0000313" key="3">
    <source>
        <dbReference type="Proteomes" id="UP000225277"/>
    </source>
</evidence>
<dbReference type="OrthoDB" id="3800738at2759"/>
<feature type="domain" description="F-box" evidence="1">
    <location>
        <begin position="25"/>
        <end position="63"/>
    </location>
</feature>
<dbReference type="SMART" id="SM00256">
    <property type="entry name" value="FBOX"/>
    <property type="match status" value="1"/>
</dbReference>
<gene>
    <name evidence="2" type="ORF">RCC_08794</name>
</gene>
<evidence type="ECO:0000259" key="1">
    <source>
        <dbReference type="SMART" id="SM00256"/>
    </source>
</evidence>
<dbReference type="RefSeq" id="XP_023629808.1">
    <property type="nucleotide sequence ID" value="XM_023774040.1"/>
</dbReference>
<dbReference type="SUPFAM" id="SSF81383">
    <property type="entry name" value="F-box domain"/>
    <property type="match status" value="1"/>
</dbReference>
<dbReference type="Pfam" id="PF00646">
    <property type="entry name" value="F-box"/>
    <property type="match status" value="1"/>
</dbReference>
<dbReference type="AlphaFoldDB" id="A0A2D3VKW2"/>
<protein>
    <recommendedName>
        <fullName evidence="1">F-box domain-containing protein</fullName>
    </recommendedName>
</protein>
<evidence type="ECO:0000313" key="2">
    <source>
        <dbReference type="EMBL" id="CZT23084.1"/>
    </source>
</evidence>
<keyword evidence="3" id="KW-1185">Reference proteome</keyword>
<dbReference type="GeneID" id="35603875"/>
<proteinExistence type="predicted"/>
<dbReference type="Proteomes" id="UP000225277">
    <property type="component" value="Unassembled WGS sequence"/>
</dbReference>
<dbReference type="InterPro" id="IPR036047">
    <property type="entry name" value="F-box-like_dom_sf"/>
</dbReference>
<name>A0A2D3VKW2_9PEZI</name>
<reference evidence="2 3" key="1">
    <citation type="submission" date="2016-03" db="EMBL/GenBank/DDBJ databases">
        <authorList>
            <person name="Ploux O."/>
        </authorList>
    </citation>
    <scope>NUCLEOTIDE SEQUENCE [LARGE SCALE GENOMIC DNA]</scope>
    <source>
        <strain evidence="2 3">URUG2</strain>
    </source>
</reference>
<accession>A0A2D3VKW2</accession>